<comment type="function">
    <text evidence="7">Part of the tripartite ATP-independent periplasmic (TRAP) transport system.</text>
</comment>
<proteinExistence type="inferred from homology"/>
<keyword evidence="2" id="KW-1003">Cell membrane</keyword>
<feature type="transmembrane region" description="Helical" evidence="7">
    <location>
        <begin position="104"/>
        <end position="125"/>
    </location>
</feature>
<protein>
    <recommendedName>
        <fullName evidence="7">TRAP transporter large permease protein</fullName>
    </recommendedName>
</protein>
<comment type="caution">
    <text evidence="9">The sequence shown here is derived from an EMBL/GenBank/DDBJ whole genome shotgun (WGS) entry which is preliminary data.</text>
</comment>
<feature type="transmembrane region" description="Helical" evidence="7">
    <location>
        <begin position="240"/>
        <end position="259"/>
    </location>
</feature>
<dbReference type="AlphaFoldDB" id="A0A372EFB0"/>
<name>A0A372EFB0_9BURK</name>
<feature type="transmembrane region" description="Helical" evidence="7">
    <location>
        <begin position="78"/>
        <end position="98"/>
    </location>
</feature>
<dbReference type="NCBIfam" id="TIGR00786">
    <property type="entry name" value="dctM"/>
    <property type="match status" value="1"/>
</dbReference>
<dbReference type="PIRSF" id="PIRSF006066">
    <property type="entry name" value="HI0050"/>
    <property type="match status" value="1"/>
</dbReference>
<feature type="transmembrane region" description="Helical" evidence="7">
    <location>
        <begin position="313"/>
        <end position="343"/>
    </location>
</feature>
<dbReference type="InterPro" id="IPR004681">
    <property type="entry name" value="TRAP_DctM"/>
</dbReference>
<dbReference type="Proteomes" id="UP000261931">
    <property type="component" value="Unassembled WGS sequence"/>
</dbReference>
<dbReference type="EMBL" id="QVLS01000013">
    <property type="protein sequence ID" value="RFP77098.1"/>
    <property type="molecule type" value="Genomic_DNA"/>
</dbReference>
<comment type="subunit">
    <text evidence="7">The complex comprises the extracytoplasmic solute receptor protein and the two transmembrane proteins.</text>
</comment>
<evidence type="ECO:0000259" key="8">
    <source>
        <dbReference type="Pfam" id="PF06808"/>
    </source>
</evidence>
<evidence type="ECO:0000256" key="7">
    <source>
        <dbReference type="RuleBase" id="RU369079"/>
    </source>
</evidence>
<accession>A0A372EFB0</accession>
<feature type="transmembrane region" description="Helical" evidence="7">
    <location>
        <begin position="271"/>
        <end position="293"/>
    </location>
</feature>
<reference evidence="9 10" key="1">
    <citation type="submission" date="2018-08" db="EMBL/GenBank/DDBJ databases">
        <title>Hydrogenophaga sp. LA-38 isolated from sludge.</title>
        <authorList>
            <person name="Im W.-T."/>
        </authorList>
    </citation>
    <scope>NUCLEOTIDE SEQUENCE [LARGE SCALE GENOMIC DNA]</scope>
    <source>
        <strain evidence="9 10">LA-38</strain>
    </source>
</reference>
<keyword evidence="5 7" id="KW-1133">Transmembrane helix</keyword>
<feature type="transmembrane region" description="Helical" evidence="7">
    <location>
        <begin position="137"/>
        <end position="158"/>
    </location>
</feature>
<keyword evidence="4 7" id="KW-0812">Transmembrane</keyword>
<feature type="transmembrane region" description="Helical" evidence="7">
    <location>
        <begin position="355"/>
        <end position="375"/>
    </location>
</feature>
<evidence type="ECO:0000256" key="4">
    <source>
        <dbReference type="ARBA" id="ARBA00022692"/>
    </source>
</evidence>
<evidence type="ECO:0000256" key="2">
    <source>
        <dbReference type="ARBA" id="ARBA00022475"/>
    </source>
</evidence>
<gene>
    <name evidence="9" type="ORF">DY262_19025</name>
</gene>
<evidence type="ECO:0000313" key="9">
    <source>
        <dbReference type="EMBL" id="RFP77098.1"/>
    </source>
</evidence>
<keyword evidence="7" id="KW-0813">Transport</keyword>
<evidence type="ECO:0000256" key="1">
    <source>
        <dbReference type="ARBA" id="ARBA00004429"/>
    </source>
</evidence>
<dbReference type="GO" id="GO:0005886">
    <property type="term" value="C:plasma membrane"/>
    <property type="evidence" value="ECO:0007669"/>
    <property type="project" value="UniProtKB-SubCell"/>
</dbReference>
<sequence>MTIALFLLVLFAAMTVGVPIAFALMLTALALMVHLDFFDAQLLAQNVQAGFDSFPLLAVPFFILAGELMNAGGLSRRIIDLARAFVGHIPGGLGYVAIAASVMLASMSGSAIADTAALATLLLPMMRQQRYPEGTSAGLIASGGIIAPIIPPSMPMVIYGVTTNTSISKLFLAGIVPGLLMAVSLVLVWRRISRKEQLPVADKTSWAQRRAVLSSSIWALFMPVIIIGGLRLGLFTPTEAAVVAAVYALIVAMFVYRELSVAGLYRVFVDAARTTGVVMFLCGAATAASYMITLADLPNELAGVMGPLLQNPYLFMVVVAVFLLAVGMVMDLTPTILILAPVLAPLAAKAGIDPVYFGFVFIFIGCLGLLTPPVGTVLNVVAGVGGLRMEPVIRGVMPFLLVYVAMLALLIGFPAIVLQPLKWMF</sequence>
<feature type="transmembrane region" description="Helical" evidence="7">
    <location>
        <begin position="47"/>
        <end position="66"/>
    </location>
</feature>
<evidence type="ECO:0000256" key="6">
    <source>
        <dbReference type="ARBA" id="ARBA00023136"/>
    </source>
</evidence>
<dbReference type="Pfam" id="PF06808">
    <property type="entry name" value="DctM"/>
    <property type="match status" value="1"/>
</dbReference>
<keyword evidence="10" id="KW-1185">Reference proteome</keyword>
<organism evidence="9 10">
    <name type="scientific">Hydrogenophaga borbori</name>
    <dbReference type="NCBI Taxonomy" id="2294117"/>
    <lineage>
        <taxon>Bacteria</taxon>
        <taxon>Pseudomonadati</taxon>
        <taxon>Pseudomonadota</taxon>
        <taxon>Betaproteobacteria</taxon>
        <taxon>Burkholderiales</taxon>
        <taxon>Comamonadaceae</taxon>
        <taxon>Hydrogenophaga</taxon>
    </lineage>
</organism>
<comment type="similarity">
    <text evidence="7">Belongs to the TRAP transporter large permease family.</text>
</comment>
<dbReference type="GO" id="GO:0022857">
    <property type="term" value="F:transmembrane transporter activity"/>
    <property type="evidence" value="ECO:0007669"/>
    <property type="project" value="UniProtKB-UniRule"/>
</dbReference>
<feature type="transmembrane region" description="Helical" evidence="7">
    <location>
        <begin position="211"/>
        <end position="234"/>
    </location>
</feature>
<evidence type="ECO:0000256" key="5">
    <source>
        <dbReference type="ARBA" id="ARBA00022989"/>
    </source>
</evidence>
<evidence type="ECO:0000313" key="10">
    <source>
        <dbReference type="Proteomes" id="UP000261931"/>
    </source>
</evidence>
<feature type="transmembrane region" description="Helical" evidence="7">
    <location>
        <begin position="170"/>
        <end position="190"/>
    </location>
</feature>
<feature type="domain" description="TRAP C4-dicarboxylate transport system permease DctM subunit" evidence="8">
    <location>
        <begin position="7"/>
        <end position="416"/>
    </location>
</feature>
<feature type="transmembrane region" description="Helical" evidence="7">
    <location>
        <begin position="395"/>
        <end position="418"/>
    </location>
</feature>
<keyword evidence="6 7" id="KW-0472">Membrane</keyword>
<dbReference type="InterPro" id="IPR010656">
    <property type="entry name" value="DctM"/>
</dbReference>
<comment type="subcellular location">
    <subcellularLocation>
        <location evidence="1 7">Cell inner membrane</location>
        <topology evidence="1 7">Multi-pass membrane protein</topology>
    </subcellularLocation>
</comment>
<dbReference type="PANTHER" id="PTHR33362:SF4">
    <property type="entry name" value="2,3-DIKETO-L-GULONATE TRAP TRANSPORTER LARGE PERMEASE PROTEIN YIAN"/>
    <property type="match status" value="1"/>
</dbReference>
<dbReference type="RefSeq" id="WP_116960646.1">
    <property type="nucleotide sequence ID" value="NZ_QVLS01000013.1"/>
</dbReference>
<evidence type="ECO:0000256" key="3">
    <source>
        <dbReference type="ARBA" id="ARBA00022519"/>
    </source>
</evidence>
<keyword evidence="3 7" id="KW-0997">Cell inner membrane</keyword>
<dbReference type="PANTHER" id="PTHR33362">
    <property type="entry name" value="SIALIC ACID TRAP TRANSPORTER PERMEASE PROTEIN SIAT-RELATED"/>
    <property type="match status" value="1"/>
</dbReference>